<evidence type="ECO:0000259" key="3">
    <source>
        <dbReference type="Pfam" id="PF00210"/>
    </source>
</evidence>
<dbReference type="Gene3D" id="1.20.1260.10">
    <property type="match status" value="1"/>
</dbReference>
<feature type="domain" description="Ferritin/DPS" evidence="3">
    <location>
        <begin position="31"/>
        <end position="172"/>
    </location>
</feature>
<gene>
    <name evidence="4" type="ORF">GCM10023338_13160</name>
</gene>
<dbReference type="InterPro" id="IPR002177">
    <property type="entry name" value="DPS_DNA-bd"/>
</dbReference>
<reference evidence="5" key="1">
    <citation type="journal article" date="2019" name="Int. J. Syst. Evol. Microbiol.">
        <title>The Global Catalogue of Microorganisms (GCM) 10K type strain sequencing project: providing services to taxonomists for standard genome sequencing and annotation.</title>
        <authorList>
            <consortium name="The Broad Institute Genomics Platform"/>
            <consortium name="The Broad Institute Genome Sequencing Center for Infectious Disease"/>
            <person name="Wu L."/>
            <person name="Ma J."/>
        </authorList>
    </citation>
    <scope>NUCLEOTIDE SEQUENCE [LARGE SCALE GENOMIC DNA]</scope>
    <source>
        <strain evidence="5">JCM 18424</strain>
    </source>
</reference>
<evidence type="ECO:0000313" key="4">
    <source>
        <dbReference type="EMBL" id="GAA5099534.1"/>
    </source>
</evidence>
<dbReference type="InterPro" id="IPR008331">
    <property type="entry name" value="Ferritin_DPS_dom"/>
</dbReference>
<dbReference type="InterPro" id="IPR012347">
    <property type="entry name" value="Ferritin-like"/>
</dbReference>
<dbReference type="Proteomes" id="UP001500631">
    <property type="component" value="Unassembled WGS sequence"/>
</dbReference>
<keyword evidence="5" id="KW-1185">Reference proteome</keyword>
<comment type="similarity">
    <text evidence="1 2">Belongs to the Dps family.</text>
</comment>
<organism evidence="4 5">
    <name type="scientific">Wohlfahrtiimonas larvae</name>
    <dbReference type="NCBI Taxonomy" id="1157986"/>
    <lineage>
        <taxon>Bacteria</taxon>
        <taxon>Pseudomonadati</taxon>
        <taxon>Pseudomonadota</taxon>
        <taxon>Gammaproteobacteria</taxon>
        <taxon>Cardiobacteriales</taxon>
        <taxon>Ignatzschineriaceae</taxon>
        <taxon>Wohlfahrtiimonas</taxon>
    </lineage>
</organism>
<dbReference type="InterPro" id="IPR009078">
    <property type="entry name" value="Ferritin-like_SF"/>
</dbReference>
<proteinExistence type="inferred from homology"/>
<accession>A0ABP9MNV4</accession>
<sequence>MKASAKIKEMERKNSWAPTSIESEGVVQITKGLNQLLANVFALYLKTKNFHWHVSGPHFREYHLLLDDQASEILAIVDAAAERVRKIGSVTIHSIGEIAQLQTIKDNNDSAVNAQKMLEILMEDNQRLGQELRALHVITDQYDDYATTNLLDDWIDQAEQRVWFLYETLNSIK</sequence>
<dbReference type="PANTHER" id="PTHR42932">
    <property type="entry name" value="GENERAL STRESS PROTEIN 20U"/>
    <property type="match status" value="1"/>
</dbReference>
<dbReference type="PANTHER" id="PTHR42932:SF3">
    <property type="entry name" value="DNA PROTECTION DURING STARVATION PROTEIN"/>
    <property type="match status" value="1"/>
</dbReference>
<dbReference type="EMBL" id="BAABKE010000004">
    <property type="protein sequence ID" value="GAA5099534.1"/>
    <property type="molecule type" value="Genomic_DNA"/>
</dbReference>
<dbReference type="PIRSF" id="PIRSF005900">
    <property type="entry name" value="Dps"/>
    <property type="match status" value="1"/>
</dbReference>
<dbReference type="SUPFAM" id="SSF47240">
    <property type="entry name" value="Ferritin-like"/>
    <property type="match status" value="1"/>
</dbReference>
<dbReference type="PRINTS" id="PR01346">
    <property type="entry name" value="HELNAPAPROT"/>
</dbReference>
<name>A0ABP9MNV4_9GAMM</name>
<dbReference type="Pfam" id="PF00210">
    <property type="entry name" value="Ferritin"/>
    <property type="match status" value="1"/>
</dbReference>
<evidence type="ECO:0000256" key="2">
    <source>
        <dbReference type="RuleBase" id="RU003875"/>
    </source>
</evidence>
<comment type="caution">
    <text evidence="4">The sequence shown here is derived from an EMBL/GenBank/DDBJ whole genome shotgun (WGS) entry which is preliminary data.</text>
</comment>
<protein>
    <submittedName>
        <fullName evidence="4">DNA starvation/stationary phase protection protein</fullName>
    </submittedName>
</protein>
<dbReference type="CDD" id="cd01043">
    <property type="entry name" value="DPS"/>
    <property type="match status" value="1"/>
</dbReference>
<evidence type="ECO:0000256" key="1">
    <source>
        <dbReference type="ARBA" id="ARBA00009497"/>
    </source>
</evidence>
<evidence type="ECO:0000313" key="5">
    <source>
        <dbReference type="Proteomes" id="UP001500631"/>
    </source>
</evidence>